<comment type="caution">
    <text evidence="1">The sequence shown here is derived from an EMBL/GenBank/DDBJ whole genome shotgun (WGS) entry which is preliminary data.</text>
</comment>
<reference evidence="1" key="1">
    <citation type="submission" date="2024-02" db="EMBL/GenBank/DDBJ databases">
        <title>Metagenome Assembled Genome of Zalaria obscura JY119.</title>
        <authorList>
            <person name="Vighnesh L."/>
            <person name="Jagadeeshwari U."/>
            <person name="Venkata Ramana C."/>
            <person name="Sasikala C."/>
        </authorList>
    </citation>
    <scope>NUCLEOTIDE SEQUENCE</scope>
    <source>
        <strain evidence="1">JY119</strain>
    </source>
</reference>
<dbReference type="EMBL" id="JAMKPW020000004">
    <property type="protein sequence ID" value="KAK8219163.1"/>
    <property type="molecule type" value="Genomic_DNA"/>
</dbReference>
<sequence>MRPTTVTDMLTTTATSIMFVPCILCLGGSTTVTQLSTWTVPTTTTVWSAMTRVSTIVVVSTAHAVTTATSTSWTTQAVTVPCIQCAGGWTSYLSSSCITSTLTWVSTMTMGASTMASPSTTVVVEATQTLTQPCGSCPGGETTIYVPIPTTRTITLNNATPSSVVVGPPVTASVTSESNTAVLTETTVIHSTDTVVVDKTSTIDDTEASTSGVVSTYSVQISNWAGLGTTISDATTSLETAYGTPATFDATETSTSGVASTYSVQISNWAGLGTTINDATTSLETAYGTPATFVDTETSTSTAASTYSVQISNWAGQGGTSISGATSVQTVAYASPATFEATETSVSKGSAATESSTLQVSESSGAGSASESTETGGSEGSAAIESSTPQVSESSNAESAAQSPSTTCTTSTLTSTWTSVYTSGAAGLDQTAGESAASMSPEAGETGSSGEATTAVAASASETAAAETGAMGVAGASGETATAGEAATAGEDTVASETAAATASVASETPTTGETGTADETAVAGETGASAAVAESSAAVETAAAETATPAVAGTGADETTAAGDSGAEETATAAGESGADETATGADATAADTNSAAAEETGAAAGNTAAAGEATAGETSASTTQGSKTSEAAGSQTFYSSATASAPAVYEGEATSFAEFPALNVWAGLAALRSVAAALLAFSATTLAVNTVEVRGQDFIDSVTNDRFVIIGVDYQPGGQGAYGAFNSQDPLSNATSCLRDAALMQELGINTIRSYNVDPTLNHDECASIFNAAGIYMILDVNSPLSGQSIDRSDPSGSYTTSYLTHIFSVVEAFKSYPNTLGFFAGNEVINDVPTAQANPPYIRAVQRDLKNYIAAHATRSIPVGYSAADVREVLQDTWAYLQCASGANDTSRSDFFGLNSYSWCGGTATFESSGYDTLVAMFSNTTIPVFFSEYGCNQVLPRVFDEVQALYGPQMTSLSGGLVYEWSQETDDFGLVQIYSNASAQLLGDYNNLQQQYNKLNVSLLEDRNASATALSPPQCSAALISSDGFSTNFTIPDPPSGADALIASGVANPPTASLVPVTSTQVAVPVYASNGNLIQGLVLRAANGSNTPSGQDTGASASGSGSATVTATATGSAATATATKKGDAARLAVQGPGLLALLCGVGVVVL</sequence>
<name>A0ACC3SLA7_9PEZI</name>
<proteinExistence type="predicted"/>
<gene>
    <name evidence="1" type="primary">GAS4</name>
    <name evidence="1" type="ORF">M8818_000894</name>
</gene>
<organism evidence="1 2">
    <name type="scientific">Zalaria obscura</name>
    <dbReference type="NCBI Taxonomy" id="2024903"/>
    <lineage>
        <taxon>Eukaryota</taxon>
        <taxon>Fungi</taxon>
        <taxon>Dikarya</taxon>
        <taxon>Ascomycota</taxon>
        <taxon>Pezizomycotina</taxon>
        <taxon>Dothideomycetes</taxon>
        <taxon>Dothideomycetidae</taxon>
        <taxon>Dothideales</taxon>
        <taxon>Zalariaceae</taxon>
        <taxon>Zalaria</taxon>
    </lineage>
</organism>
<dbReference type="Proteomes" id="UP001320706">
    <property type="component" value="Unassembled WGS sequence"/>
</dbReference>
<protein>
    <submittedName>
        <fullName evidence="1">Glycolipid anchored surface protein 4</fullName>
    </submittedName>
</protein>
<evidence type="ECO:0000313" key="1">
    <source>
        <dbReference type="EMBL" id="KAK8219163.1"/>
    </source>
</evidence>
<accession>A0ACC3SLA7</accession>
<keyword evidence="2" id="KW-1185">Reference proteome</keyword>
<evidence type="ECO:0000313" key="2">
    <source>
        <dbReference type="Proteomes" id="UP001320706"/>
    </source>
</evidence>